<evidence type="ECO:0000256" key="1">
    <source>
        <dbReference type="ARBA" id="ARBA00006174"/>
    </source>
</evidence>
<comment type="caution">
    <text evidence="4">The sequence shown here is derived from an EMBL/GenBank/DDBJ whole genome shotgun (WGS) entry which is preliminary data.</text>
</comment>
<organism evidence="4 5">
    <name type="scientific">Halogeometricum pallidum JCM 14848</name>
    <dbReference type="NCBI Taxonomy" id="1227487"/>
    <lineage>
        <taxon>Archaea</taxon>
        <taxon>Methanobacteriati</taxon>
        <taxon>Methanobacteriota</taxon>
        <taxon>Stenosarchaea group</taxon>
        <taxon>Halobacteria</taxon>
        <taxon>Halobacteriales</taxon>
        <taxon>Haloferacaceae</taxon>
        <taxon>Halogeometricum</taxon>
    </lineage>
</organism>
<dbReference type="Pfam" id="PF03972">
    <property type="entry name" value="MmgE_PrpD_N"/>
    <property type="match status" value="1"/>
</dbReference>
<feature type="domain" description="MmgE/PrpD N-terminal" evidence="2">
    <location>
        <begin position="4"/>
        <end position="224"/>
    </location>
</feature>
<dbReference type="InterPro" id="IPR042183">
    <property type="entry name" value="MmgE/PrpD_sf_1"/>
</dbReference>
<dbReference type="GO" id="GO:0016829">
    <property type="term" value="F:lyase activity"/>
    <property type="evidence" value="ECO:0007669"/>
    <property type="project" value="InterPro"/>
</dbReference>
<name>M0D1E1_HALPD</name>
<dbReference type="AlphaFoldDB" id="M0D1E1"/>
<dbReference type="InterPro" id="IPR036148">
    <property type="entry name" value="MmgE/PrpD_sf"/>
</dbReference>
<dbReference type="OrthoDB" id="43639at2157"/>
<sequence length="442" mass="47133">MHEETLAEFVSGLEHDDIPSRVRDRATLVVADTVAAILGGVSDPAVASLVADWTLERGGDATVLGTPERRSTPHRAAFLNATAGTVLELDEGHRYAAGHPAIHVLPALLADGERSFRSGAETTTAFVAGYEAAVRVARAVTPLAEGYHPHGVWGAVGAAAGLARLREYNAETTLDAMRIAANYAQHTRFEAATEGATVRNGYAGMSNLASLVAADQTRAGFTGLREGVRRHLERVAGNEIDPEAFSDGLGDRWELDSGYFKIHAACRYTHPALDAVTELIEADGFDAADVESVSVETYDAAASLSATDPENALQAKFSLPFAVATALVNGRTDKAAFDENALTDRTRELARRVSVSVAPDIAARVPEKRGARVRITLASGAEHTREVAAARGGEHDPFTETELREKFDSLVRPVVGERRADELWTAAREPAPPRVICTLARG</sequence>
<evidence type="ECO:0000313" key="5">
    <source>
        <dbReference type="Proteomes" id="UP000011513"/>
    </source>
</evidence>
<dbReference type="SUPFAM" id="SSF103378">
    <property type="entry name" value="2-methylcitrate dehydratase PrpD"/>
    <property type="match status" value="1"/>
</dbReference>
<dbReference type="PATRIC" id="fig|1227487.5.peg.3113"/>
<dbReference type="InterPro" id="IPR005656">
    <property type="entry name" value="MmgE_PrpD"/>
</dbReference>
<dbReference type="PANTHER" id="PTHR16943:SF8">
    <property type="entry name" value="2-METHYLCITRATE DEHYDRATASE"/>
    <property type="match status" value="1"/>
</dbReference>
<dbReference type="Gene3D" id="3.30.1330.120">
    <property type="entry name" value="2-methylcitrate dehydratase PrpD"/>
    <property type="match status" value="1"/>
</dbReference>
<dbReference type="InParanoid" id="M0D1E1"/>
<comment type="similarity">
    <text evidence="1">Belongs to the PrpD family.</text>
</comment>
<dbReference type="eggNOG" id="arCOG04285">
    <property type="taxonomic scope" value="Archaea"/>
</dbReference>
<dbReference type="Proteomes" id="UP000011513">
    <property type="component" value="Unassembled WGS sequence"/>
</dbReference>
<dbReference type="InterPro" id="IPR045336">
    <property type="entry name" value="MmgE_PrpD_N"/>
</dbReference>
<evidence type="ECO:0000313" key="4">
    <source>
        <dbReference type="EMBL" id="ELZ27964.1"/>
    </source>
</evidence>
<evidence type="ECO:0000259" key="2">
    <source>
        <dbReference type="Pfam" id="PF03972"/>
    </source>
</evidence>
<gene>
    <name evidence="4" type="ORF">C474_15724</name>
</gene>
<dbReference type="PANTHER" id="PTHR16943">
    <property type="entry name" value="2-METHYLCITRATE DEHYDRATASE-RELATED"/>
    <property type="match status" value="1"/>
</dbReference>
<accession>M0D1E1</accession>
<dbReference type="InterPro" id="IPR045337">
    <property type="entry name" value="MmgE_PrpD_C"/>
</dbReference>
<protein>
    <submittedName>
        <fullName evidence="4">MmgE/PrpD family protein</fullName>
    </submittedName>
</protein>
<feature type="domain" description="MmgE/PrpD C-terminal" evidence="3">
    <location>
        <begin position="263"/>
        <end position="423"/>
    </location>
</feature>
<dbReference type="Gene3D" id="1.10.4100.10">
    <property type="entry name" value="2-methylcitrate dehydratase PrpD"/>
    <property type="match status" value="1"/>
</dbReference>
<dbReference type="RefSeq" id="WP_008388427.1">
    <property type="nucleotide sequence ID" value="NZ_AOIV01000038.1"/>
</dbReference>
<reference evidence="4 5" key="1">
    <citation type="journal article" date="2014" name="PLoS Genet.">
        <title>Phylogenetically driven sequencing of extremely halophilic archaea reveals strategies for static and dynamic osmo-response.</title>
        <authorList>
            <person name="Becker E.A."/>
            <person name="Seitzer P.M."/>
            <person name="Tritt A."/>
            <person name="Larsen D."/>
            <person name="Krusor M."/>
            <person name="Yao A.I."/>
            <person name="Wu D."/>
            <person name="Madern D."/>
            <person name="Eisen J.A."/>
            <person name="Darling A.E."/>
            <person name="Facciotti M.T."/>
        </authorList>
    </citation>
    <scope>NUCLEOTIDE SEQUENCE [LARGE SCALE GENOMIC DNA]</scope>
    <source>
        <strain evidence="4 5">JCM 14848</strain>
    </source>
</reference>
<proteinExistence type="inferred from homology"/>
<dbReference type="InterPro" id="IPR042188">
    <property type="entry name" value="MmgE/PrpD_sf_2"/>
</dbReference>
<dbReference type="EMBL" id="AOIV01000038">
    <property type="protein sequence ID" value="ELZ27964.1"/>
    <property type="molecule type" value="Genomic_DNA"/>
</dbReference>
<keyword evidence="5" id="KW-1185">Reference proteome</keyword>
<dbReference type="Pfam" id="PF19305">
    <property type="entry name" value="MmgE_PrpD_C"/>
    <property type="match status" value="1"/>
</dbReference>
<evidence type="ECO:0000259" key="3">
    <source>
        <dbReference type="Pfam" id="PF19305"/>
    </source>
</evidence>